<evidence type="ECO:0000256" key="2">
    <source>
        <dbReference type="ARBA" id="ARBA00023002"/>
    </source>
</evidence>
<name>A0A327R4K1_9BACT</name>
<protein>
    <submittedName>
        <fullName evidence="5">TfdA family taurine catabolism dioxygenase TauD</fullName>
    </submittedName>
</protein>
<dbReference type="AlphaFoldDB" id="A0A327R4K1"/>
<dbReference type="Proteomes" id="UP000249547">
    <property type="component" value="Unassembled WGS sequence"/>
</dbReference>
<dbReference type="InterPro" id="IPR050411">
    <property type="entry name" value="AlphaKG_dependent_hydroxylases"/>
</dbReference>
<comment type="caution">
    <text evidence="5">The sequence shown here is derived from an EMBL/GenBank/DDBJ whole genome shotgun (WGS) entry which is preliminary data.</text>
</comment>
<sequence>MNPVFEQGFPLVVRFNGDNRDTFIAWYKENEAKLTDLLHEKGAILFKGIDLSDLDDFEHVMSFISDKFVNYVDGFSPRTKLAKNIYTSTEYDADFYITLHNELSFSNRWPSRLFFFCVTPAQHGGETPIADGREILRKMRPELLETFTQKGVTYIRNLHNGGGVGPSWQQTYETESQNEVENFCKEGNVDFEWKEDGGLKIIQRKDALLKHPVSGEEVWFNQVDQFHPCHLRPEIYETLMELYDNQEEELPMYGCFGDDSRIEKEMIHEVRSIVDETAVPVAWQKGDLLMLDNVLVAHGRMPYKGDRKILVSMSV</sequence>
<dbReference type="OrthoDB" id="9769888at2"/>
<dbReference type="SUPFAM" id="SSF51197">
    <property type="entry name" value="Clavaminate synthase-like"/>
    <property type="match status" value="1"/>
</dbReference>
<dbReference type="GO" id="GO:0016706">
    <property type="term" value="F:2-oxoglutarate-dependent dioxygenase activity"/>
    <property type="evidence" value="ECO:0007669"/>
    <property type="project" value="UniProtKB-ARBA"/>
</dbReference>
<dbReference type="InterPro" id="IPR003819">
    <property type="entry name" value="TauD/TfdA-like"/>
</dbReference>
<dbReference type="Gene3D" id="3.60.130.10">
    <property type="entry name" value="Clavaminate synthase-like"/>
    <property type="match status" value="1"/>
</dbReference>
<keyword evidence="5" id="KW-0223">Dioxygenase</keyword>
<dbReference type="Pfam" id="PF02668">
    <property type="entry name" value="TauD"/>
    <property type="match status" value="1"/>
</dbReference>
<organism evidence="5 6">
    <name type="scientific">Chitinophaga skermanii</name>
    <dbReference type="NCBI Taxonomy" id="331697"/>
    <lineage>
        <taxon>Bacteria</taxon>
        <taxon>Pseudomonadati</taxon>
        <taxon>Bacteroidota</taxon>
        <taxon>Chitinophagia</taxon>
        <taxon>Chitinophagales</taxon>
        <taxon>Chitinophagaceae</taxon>
        <taxon>Chitinophaga</taxon>
    </lineage>
</organism>
<evidence type="ECO:0000256" key="3">
    <source>
        <dbReference type="ARBA" id="ARBA00023194"/>
    </source>
</evidence>
<dbReference type="PANTHER" id="PTHR10696">
    <property type="entry name" value="GAMMA-BUTYROBETAINE HYDROXYLASE-RELATED"/>
    <property type="match status" value="1"/>
</dbReference>
<keyword evidence="2" id="KW-0560">Oxidoreductase</keyword>
<dbReference type="InterPro" id="IPR042098">
    <property type="entry name" value="TauD-like_sf"/>
</dbReference>
<keyword evidence="6" id="KW-1185">Reference proteome</keyword>
<reference evidence="5 6" key="1">
    <citation type="submission" date="2018-06" db="EMBL/GenBank/DDBJ databases">
        <title>Genomic Encyclopedia of Archaeal and Bacterial Type Strains, Phase II (KMG-II): from individual species to whole genera.</title>
        <authorList>
            <person name="Goeker M."/>
        </authorList>
    </citation>
    <scope>NUCLEOTIDE SEQUENCE [LARGE SCALE GENOMIC DNA]</scope>
    <source>
        <strain evidence="5 6">DSM 23857</strain>
    </source>
</reference>
<gene>
    <name evidence="5" type="ORF">LX64_00753</name>
</gene>
<accession>A0A327R4K1</accession>
<dbReference type="EMBL" id="QLLL01000001">
    <property type="protein sequence ID" value="RAJ11145.1"/>
    <property type="molecule type" value="Genomic_DNA"/>
</dbReference>
<dbReference type="GO" id="GO:0017000">
    <property type="term" value="P:antibiotic biosynthetic process"/>
    <property type="evidence" value="ECO:0007669"/>
    <property type="project" value="UniProtKB-KW"/>
</dbReference>
<feature type="domain" description="TauD/TfdA-like" evidence="4">
    <location>
        <begin position="26"/>
        <end position="311"/>
    </location>
</feature>
<evidence type="ECO:0000256" key="1">
    <source>
        <dbReference type="ARBA" id="ARBA00001954"/>
    </source>
</evidence>
<proteinExistence type="predicted"/>
<evidence type="ECO:0000313" key="5">
    <source>
        <dbReference type="EMBL" id="RAJ11145.1"/>
    </source>
</evidence>
<comment type="cofactor">
    <cofactor evidence="1">
        <name>Fe(2+)</name>
        <dbReference type="ChEBI" id="CHEBI:29033"/>
    </cofactor>
</comment>
<dbReference type="PANTHER" id="PTHR10696:SF56">
    <property type="entry name" value="TAUD_TFDA-LIKE DOMAIN-CONTAINING PROTEIN"/>
    <property type="match status" value="1"/>
</dbReference>
<evidence type="ECO:0000259" key="4">
    <source>
        <dbReference type="Pfam" id="PF02668"/>
    </source>
</evidence>
<dbReference type="RefSeq" id="WP_111596241.1">
    <property type="nucleotide sequence ID" value="NZ_QLLL01000001.1"/>
</dbReference>
<keyword evidence="3" id="KW-0045">Antibiotic biosynthesis</keyword>
<evidence type="ECO:0000313" key="6">
    <source>
        <dbReference type="Proteomes" id="UP000249547"/>
    </source>
</evidence>